<evidence type="ECO:0000256" key="11">
    <source>
        <dbReference type="ARBA" id="ARBA00081661"/>
    </source>
</evidence>
<dbReference type="Proteomes" id="UP000078200">
    <property type="component" value="Unassembled WGS sequence"/>
</dbReference>
<dbReference type="InterPro" id="IPR057739">
    <property type="entry name" value="Glyco_hydro_29_N"/>
</dbReference>
<evidence type="ECO:0000256" key="4">
    <source>
        <dbReference type="ARBA" id="ARBA00007951"/>
    </source>
</evidence>
<feature type="signal peptide" evidence="12">
    <location>
        <begin position="1"/>
        <end position="22"/>
    </location>
</feature>
<evidence type="ECO:0000256" key="9">
    <source>
        <dbReference type="ARBA" id="ARBA00023295"/>
    </source>
</evidence>
<keyword evidence="7 12" id="KW-0378">Hydrolase</keyword>
<dbReference type="PANTHER" id="PTHR10030:SF37">
    <property type="entry name" value="ALPHA-L-FUCOSIDASE-RELATED"/>
    <property type="match status" value="1"/>
</dbReference>
<dbReference type="VEuPathDB" id="VectorBase:GAUT003675"/>
<dbReference type="PANTHER" id="PTHR10030">
    <property type="entry name" value="ALPHA-L-FUCOSIDASE"/>
    <property type="match status" value="1"/>
</dbReference>
<dbReference type="EC" id="3.2.1.51" evidence="5"/>
<dbReference type="SMART" id="SM00812">
    <property type="entry name" value="Alpha_L_fucos"/>
    <property type="match status" value="1"/>
</dbReference>
<dbReference type="PROSITE" id="PS00385">
    <property type="entry name" value="ALPHA_L_FUCOSIDASE"/>
    <property type="match status" value="1"/>
</dbReference>
<comment type="catalytic activity">
    <reaction evidence="2">
        <text>a neolactoside IV(2)-alpha-Fuc-nLc4Cer(d18:0) + H2O = a neolactoside nLc4Cer(d18:0) + L-fucose</text>
        <dbReference type="Rhea" id="RHEA:49308"/>
        <dbReference type="ChEBI" id="CHEBI:2181"/>
        <dbReference type="ChEBI" id="CHEBI:15377"/>
        <dbReference type="ChEBI" id="CHEBI:91119"/>
        <dbReference type="ChEBI" id="CHEBI:91121"/>
    </reaction>
    <physiologicalReaction direction="left-to-right" evidence="2">
        <dbReference type="Rhea" id="RHEA:49309"/>
    </physiologicalReaction>
</comment>
<feature type="domain" description="Alpha-L-fucosidase C-terminal" evidence="15">
    <location>
        <begin position="373"/>
        <end position="489"/>
    </location>
</feature>
<keyword evidence="6 12" id="KW-0732">Signal</keyword>
<dbReference type="Pfam" id="PF16757">
    <property type="entry name" value="Fucosidase_C"/>
    <property type="match status" value="1"/>
</dbReference>
<dbReference type="SUPFAM" id="SSF51445">
    <property type="entry name" value="(Trans)glycosidases"/>
    <property type="match status" value="1"/>
</dbReference>
<dbReference type="Gene3D" id="3.20.20.80">
    <property type="entry name" value="Glycosidases"/>
    <property type="match status" value="1"/>
</dbReference>
<dbReference type="InterPro" id="IPR031919">
    <property type="entry name" value="Fucosidase_C"/>
</dbReference>
<organism evidence="16 17">
    <name type="scientific">Glossina austeni</name>
    <name type="common">Savannah tsetse fly</name>
    <dbReference type="NCBI Taxonomy" id="7395"/>
    <lineage>
        <taxon>Eukaryota</taxon>
        <taxon>Metazoa</taxon>
        <taxon>Ecdysozoa</taxon>
        <taxon>Arthropoda</taxon>
        <taxon>Hexapoda</taxon>
        <taxon>Insecta</taxon>
        <taxon>Pterygota</taxon>
        <taxon>Neoptera</taxon>
        <taxon>Endopterygota</taxon>
        <taxon>Diptera</taxon>
        <taxon>Brachycera</taxon>
        <taxon>Muscomorpha</taxon>
        <taxon>Hippoboscoidea</taxon>
        <taxon>Glossinidae</taxon>
        <taxon>Glossina</taxon>
    </lineage>
</organism>
<evidence type="ECO:0000256" key="6">
    <source>
        <dbReference type="ARBA" id="ARBA00022729"/>
    </source>
</evidence>
<evidence type="ECO:0000256" key="8">
    <source>
        <dbReference type="ARBA" id="ARBA00023180"/>
    </source>
</evidence>
<dbReference type="InterPro" id="IPR013780">
    <property type="entry name" value="Glyco_hydro_b"/>
</dbReference>
<feature type="chain" id="PRO_5016197007" description="Putative alpha-L-fucosidase" evidence="12">
    <location>
        <begin position="23"/>
        <end position="496"/>
    </location>
</feature>
<evidence type="ECO:0000256" key="13">
    <source>
        <dbReference type="PIRSR" id="PIRSR001092-1"/>
    </source>
</evidence>
<dbReference type="AlphaFoldDB" id="A0A1A9UG15"/>
<accession>A0A1A9UG15</accession>
<dbReference type="GO" id="GO:0004560">
    <property type="term" value="F:alpha-L-fucosidase activity"/>
    <property type="evidence" value="ECO:0007669"/>
    <property type="project" value="UniProtKB-EC"/>
</dbReference>
<dbReference type="GO" id="GO:0016139">
    <property type="term" value="P:glycoside catabolic process"/>
    <property type="evidence" value="ECO:0007669"/>
    <property type="project" value="TreeGrafter"/>
</dbReference>
<dbReference type="GO" id="GO:0005764">
    <property type="term" value="C:lysosome"/>
    <property type="evidence" value="ECO:0007669"/>
    <property type="project" value="TreeGrafter"/>
</dbReference>
<evidence type="ECO:0000256" key="7">
    <source>
        <dbReference type="ARBA" id="ARBA00022801"/>
    </source>
</evidence>
<dbReference type="EnsemblMetazoa" id="GAUT003675-RA">
    <property type="protein sequence ID" value="GAUT003675-PA"/>
    <property type="gene ID" value="GAUT003675"/>
</dbReference>
<dbReference type="InterPro" id="IPR018526">
    <property type="entry name" value="Glyco_hydro_29_CS"/>
</dbReference>
<evidence type="ECO:0000256" key="5">
    <source>
        <dbReference type="ARBA" id="ARBA00012662"/>
    </source>
</evidence>
<dbReference type="FunFam" id="3.20.20.80:FF:000027">
    <property type="entry name" value="Alpha-L-fucosidase"/>
    <property type="match status" value="1"/>
</dbReference>
<reference evidence="16" key="1">
    <citation type="submission" date="2020-05" db="UniProtKB">
        <authorList>
            <consortium name="EnsemblMetazoa"/>
        </authorList>
    </citation>
    <scope>IDENTIFICATION</scope>
    <source>
        <strain evidence="16">TTRI</strain>
    </source>
</reference>
<evidence type="ECO:0000259" key="15">
    <source>
        <dbReference type="Pfam" id="PF16757"/>
    </source>
</evidence>
<evidence type="ECO:0000259" key="14">
    <source>
        <dbReference type="Pfam" id="PF01120"/>
    </source>
</evidence>
<name>A0A1A9UG15_GLOAU</name>
<protein>
    <recommendedName>
        <fullName evidence="10">Putative alpha-L-fucosidase</fullName>
        <ecNumber evidence="5">3.2.1.51</ecNumber>
    </recommendedName>
    <alternativeName>
        <fullName evidence="11">Alpha-L-fucoside fucohydrolase</fullName>
    </alternativeName>
</protein>
<dbReference type="Gene3D" id="2.60.40.1180">
    <property type="entry name" value="Golgi alpha-mannosidase II"/>
    <property type="match status" value="1"/>
</dbReference>
<dbReference type="InterPro" id="IPR016286">
    <property type="entry name" value="FUC_metazoa-typ"/>
</dbReference>
<dbReference type="PRINTS" id="PR00741">
    <property type="entry name" value="GLHYDRLASE29"/>
</dbReference>
<evidence type="ECO:0000256" key="12">
    <source>
        <dbReference type="PIRNR" id="PIRNR001092"/>
    </source>
</evidence>
<comment type="catalytic activity">
    <reaction evidence="1">
        <text>a neolactoside IV(2)-alpha-Fuc-nLc4Cer(d18:1(4E)) + H2O = a neolactoside nLc4Cer(d18:1(4E)) + L-fucose</text>
        <dbReference type="Rhea" id="RHEA:48224"/>
        <dbReference type="ChEBI" id="CHEBI:2181"/>
        <dbReference type="ChEBI" id="CHEBI:15377"/>
        <dbReference type="ChEBI" id="CHEBI:17006"/>
        <dbReference type="ChEBI" id="CHEBI:28691"/>
    </reaction>
    <physiologicalReaction direction="left-to-right" evidence="1">
        <dbReference type="Rhea" id="RHEA:48225"/>
    </physiologicalReaction>
</comment>
<evidence type="ECO:0000313" key="17">
    <source>
        <dbReference type="Proteomes" id="UP000078200"/>
    </source>
</evidence>
<sequence>MVYFVKYFSMVLIACSFNLIYSDDVNDVNIRYEPKWSSLDRRPLPSWYDEAKIGIFIHWGVYTVPSMGSEWFWINWKNKNEKYVKFMEKNYKSDFSYQEFARDFNAELFNATQWALLFRDAGAKYVVLVSKHHDGYCLWPSPQSFGWNSMDVGPKLDIIREVSSAVRQHTDLRFGVYYSLFEWFNRLYLNDKLHLFMRQDYVDNKMIPEQMYLVKTYQPEIIWSDGDWEAPVKYWKSQEFLAWLYNDSPVRDTVVVNDRWGIGTSCHHGGFHNCADRYNPQTLLKHKWENCFTLDKTSWGQRFDIKLNDFLTMEEIISQIVTTVSCNGNVLINVAPTKYGTILPIFEERLREMGKWLKINGEAIYGSKPWHQQNDTLTANVWYTTKSDPRSENVIFSVNIYAIVLEYPYKTNSIDINPWNVFVKHPLASYVNYKGLKEELGTKIKSITLLGLENTTIEWTLNYSSLTINFPDKRHIDHEGLKYAWTFKIATELSDF</sequence>
<dbReference type="Pfam" id="PF01120">
    <property type="entry name" value="Alpha_L_fucos"/>
    <property type="match status" value="1"/>
</dbReference>
<evidence type="ECO:0000256" key="2">
    <source>
        <dbReference type="ARBA" id="ARBA00000419"/>
    </source>
</evidence>
<evidence type="ECO:0000313" key="16">
    <source>
        <dbReference type="EnsemblMetazoa" id="GAUT003675-PA"/>
    </source>
</evidence>
<feature type="domain" description="Glycoside hydrolase family 29 N-terminal" evidence="14">
    <location>
        <begin position="28"/>
        <end position="362"/>
    </location>
</feature>
<feature type="site" description="May be important for catalysis" evidence="13">
    <location>
        <position position="291"/>
    </location>
</feature>
<dbReference type="STRING" id="7395.A0A1A9UG15"/>
<evidence type="ECO:0000256" key="1">
    <source>
        <dbReference type="ARBA" id="ARBA00000321"/>
    </source>
</evidence>
<keyword evidence="9 12" id="KW-0326">Glycosidase</keyword>
<comment type="similarity">
    <text evidence="4 12">Belongs to the glycosyl hydrolase 29 family.</text>
</comment>
<dbReference type="GO" id="GO:0006004">
    <property type="term" value="P:fucose metabolic process"/>
    <property type="evidence" value="ECO:0007669"/>
    <property type="project" value="InterPro"/>
</dbReference>
<keyword evidence="17" id="KW-1185">Reference proteome</keyword>
<comment type="function">
    <text evidence="3">Alpha-L-fucosidase is responsible for hydrolyzing the alpha-1,6-linked fucose joined to the reducing-end N-acetylglucosamine of the carbohydrate moieties of glycoproteins.</text>
</comment>
<evidence type="ECO:0000256" key="10">
    <source>
        <dbReference type="ARBA" id="ARBA00074133"/>
    </source>
</evidence>
<proteinExistence type="inferred from homology"/>
<dbReference type="InterPro" id="IPR000933">
    <property type="entry name" value="Glyco_hydro_29"/>
</dbReference>
<evidence type="ECO:0000256" key="3">
    <source>
        <dbReference type="ARBA" id="ARBA00004071"/>
    </source>
</evidence>
<dbReference type="InterPro" id="IPR017853">
    <property type="entry name" value="GH"/>
</dbReference>
<keyword evidence="8" id="KW-0325">Glycoprotein</keyword>
<dbReference type="PIRSF" id="PIRSF001092">
    <property type="entry name" value="Alpha-L-fucosidase"/>
    <property type="match status" value="1"/>
</dbReference>